<protein>
    <submittedName>
        <fullName evidence="3">NnrS family protein</fullName>
    </submittedName>
</protein>
<reference evidence="3" key="1">
    <citation type="journal article" date="2021" name="Environ. Microbiol.">
        <title>Cryptic niche differentiation of novel sediment ecotypes of Rugeria pomeroyi correlates with nitrate respiration.</title>
        <authorList>
            <person name="Lin X."/>
            <person name="McNichol J."/>
            <person name="Chu X."/>
            <person name="Qian Y."/>
            <person name="Luo H."/>
        </authorList>
    </citation>
    <scope>NUCLEOTIDE SEQUENCE</scope>
    <source>
        <strain evidence="3">SZCCDBB064</strain>
    </source>
</reference>
<evidence type="ECO:0000313" key="4">
    <source>
        <dbReference type="Proteomes" id="UP000813672"/>
    </source>
</evidence>
<feature type="transmembrane region" description="Helical" evidence="2">
    <location>
        <begin position="97"/>
        <end position="116"/>
    </location>
</feature>
<sequence>MFLAGGFWAIVAVGPISWDTGIDLTRSPLGDLVAWHAHEMVFGFASAMFAAYALTAMTSWSANARLSPTGVTILVALWGLSRLAAAGTLGQDPRLTVPAAVAFIAFVALLLARAALQSTQAKGAAHAFFALTLTATQIAVLLGVTKRQLPVLGLAALLSVVGGRMVAAFTWNQLAATQAQKRRFAMARLFGLPGSVAILLALWLATRETASGWLVFCLLIAAASEAMRFILWLDREVLRDGLLIMQHVGYSWLPVGLCLIALDTMSGAALHGLTAGAVACSIFAVAARAVARRADRLRANLVDGGGFALLWTAAALRVFANVDTAGQAAAPVIWCIAWLVFLARHGAALAETTPRPVFSGPKRHRQHLSDRLERSGHRIEGRGAMIETGEKRRMGCGSSAALDERPSPEIQTQDSRQE</sequence>
<feature type="transmembrane region" description="Helical" evidence="2">
    <location>
        <begin position="299"/>
        <end position="319"/>
    </location>
</feature>
<name>A0A9Q3ZMH7_9RHOB</name>
<feature type="transmembrane region" description="Helical" evidence="2">
    <location>
        <begin position="66"/>
        <end position="85"/>
    </location>
</feature>
<proteinExistence type="predicted"/>
<evidence type="ECO:0000313" key="3">
    <source>
        <dbReference type="EMBL" id="MCE8538108.1"/>
    </source>
</evidence>
<dbReference type="AlphaFoldDB" id="A0A9Q3ZMH7"/>
<dbReference type="InterPro" id="IPR010266">
    <property type="entry name" value="NnrS"/>
</dbReference>
<keyword evidence="2" id="KW-0472">Membrane</keyword>
<feature type="transmembrane region" description="Helical" evidence="2">
    <location>
        <begin position="211"/>
        <end position="231"/>
    </location>
</feature>
<organism evidence="3 4">
    <name type="scientific">Ruegeria pomeroyi</name>
    <dbReference type="NCBI Taxonomy" id="89184"/>
    <lineage>
        <taxon>Bacteria</taxon>
        <taxon>Pseudomonadati</taxon>
        <taxon>Pseudomonadota</taxon>
        <taxon>Alphaproteobacteria</taxon>
        <taxon>Rhodobacterales</taxon>
        <taxon>Roseobacteraceae</taxon>
        <taxon>Ruegeria</taxon>
    </lineage>
</organism>
<feature type="compositionally biased region" description="Polar residues" evidence="1">
    <location>
        <begin position="409"/>
        <end position="418"/>
    </location>
</feature>
<comment type="caution">
    <text evidence="3">The sequence shown here is derived from an EMBL/GenBank/DDBJ whole genome shotgun (WGS) entry which is preliminary data.</text>
</comment>
<feature type="transmembrane region" description="Helical" evidence="2">
    <location>
        <begin position="268"/>
        <end position="287"/>
    </location>
</feature>
<feature type="region of interest" description="Disordered" evidence="1">
    <location>
        <begin position="379"/>
        <end position="418"/>
    </location>
</feature>
<feature type="transmembrane region" description="Helical" evidence="2">
    <location>
        <begin position="243"/>
        <end position="262"/>
    </location>
</feature>
<dbReference type="Proteomes" id="UP000813672">
    <property type="component" value="Unassembled WGS sequence"/>
</dbReference>
<dbReference type="Pfam" id="PF05940">
    <property type="entry name" value="NnrS"/>
    <property type="match status" value="1"/>
</dbReference>
<gene>
    <name evidence="3" type="ORF">KBY27_11650</name>
</gene>
<feature type="transmembrane region" description="Helical" evidence="2">
    <location>
        <begin position="128"/>
        <end position="145"/>
    </location>
</feature>
<keyword evidence="2" id="KW-0812">Transmembrane</keyword>
<feature type="transmembrane region" description="Helical" evidence="2">
    <location>
        <begin position="184"/>
        <end position="205"/>
    </location>
</feature>
<evidence type="ECO:0000256" key="2">
    <source>
        <dbReference type="SAM" id="Phobius"/>
    </source>
</evidence>
<keyword evidence="2" id="KW-1133">Transmembrane helix</keyword>
<accession>A0A9Q3ZMH7</accession>
<evidence type="ECO:0000256" key="1">
    <source>
        <dbReference type="SAM" id="MobiDB-lite"/>
    </source>
</evidence>
<feature type="transmembrane region" description="Helical" evidence="2">
    <location>
        <begin position="325"/>
        <end position="343"/>
    </location>
</feature>
<feature type="transmembrane region" description="Helical" evidence="2">
    <location>
        <begin position="33"/>
        <end position="54"/>
    </location>
</feature>
<dbReference type="EMBL" id="JAGQAF010000006">
    <property type="protein sequence ID" value="MCE8538108.1"/>
    <property type="molecule type" value="Genomic_DNA"/>
</dbReference>
<feature type="transmembrane region" description="Helical" evidence="2">
    <location>
        <begin position="151"/>
        <end position="172"/>
    </location>
</feature>